<evidence type="ECO:0000256" key="5">
    <source>
        <dbReference type="ARBA" id="ARBA00023077"/>
    </source>
</evidence>
<dbReference type="Proteomes" id="UP001319200">
    <property type="component" value="Unassembled WGS sequence"/>
</dbReference>
<dbReference type="InterPro" id="IPR036942">
    <property type="entry name" value="Beta-barrel_TonB_sf"/>
</dbReference>
<dbReference type="InterPro" id="IPR037066">
    <property type="entry name" value="Plug_dom_sf"/>
</dbReference>
<dbReference type="EMBL" id="JAHESF010000026">
    <property type="protein sequence ID" value="MBT1699496.1"/>
    <property type="molecule type" value="Genomic_DNA"/>
</dbReference>
<dbReference type="InterPro" id="IPR000531">
    <property type="entry name" value="Beta-barrel_TonB"/>
</dbReference>
<keyword evidence="7 8" id="KW-0998">Cell outer membrane</keyword>
<evidence type="ECO:0000256" key="7">
    <source>
        <dbReference type="ARBA" id="ARBA00023237"/>
    </source>
</evidence>
<dbReference type="PROSITE" id="PS52016">
    <property type="entry name" value="TONB_DEPENDENT_REC_3"/>
    <property type="match status" value="1"/>
</dbReference>
<dbReference type="Gene3D" id="2.60.40.1120">
    <property type="entry name" value="Carboxypeptidase-like, regulatory domain"/>
    <property type="match status" value="1"/>
</dbReference>
<keyword evidence="10" id="KW-0732">Signal</keyword>
<dbReference type="Pfam" id="PF13715">
    <property type="entry name" value="CarbopepD_reg_2"/>
    <property type="match status" value="1"/>
</dbReference>
<feature type="domain" description="TonB-dependent receptor plug" evidence="12">
    <location>
        <begin position="119"/>
        <end position="245"/>
    </location>
</feature>
<proteinExistence type="inferred from homology"/>
<reference evidence="13 14" key="1">
    <citation type="submission" date="2021-05" db="EMBL/GenBank/DDBJ databases">
        <title>A Polyphasic approach of four new species of the genus Ohtaekwangia: Ohtaekwangia histidinii sp. nov., Ohtaekwangia cretensis sp. nov., Ohtaekwangia indiensis sp. nov., Ohtaekwangia reichenbachii sp. nov. from diverse environment.</title>
        <authorList>
            <person name="Octaviana S."/>
        </authorList>
    </citation>
    <scope>NUCLEOTIDE SEQUENCE [LARGE SCALE GENOMIC DNA]</scope>
    <source>
        <strain evidence="13 14">PWU4</strain>
    </source>
</reference>
<evidence type="ECO:0000259" key="12">
    <source>
        <dbReference type="Pfam" id="PF07715"/>
    </source>
</evidence>
<evidence type="ECO:0000256" key="10">
    <source>
        <dbReference type="SAM" id="SignalP"/>
    </source>
</evidence>
<evidence type="ECO:0000256" key="6">
    <source>
        <dbReference type="ARBA" id="ARBA00023136"/>
    </source>
</evidence>
<dbReference type="Gene3D" id="2.170.130.10">
    <property type="entry name" value="TonB-dependent receptor, plug domain"/>
    <property type="match status" value="1"/>
</dbReference>
<gene>
    <name evidence="13" type="ORF">KK083_21540</name>
</gene>
<comment type="similarity">
    <text evidence="8 9">Belongs to the TonB-dependent receptor family.</text>
</comment>
<dbReference type="Pfam" id="PF07715">
    <property type="entry name" value="Plug"/>
    <property type="match status" value="1"/>
</dbReference>
<evidence type="ECO:0000313" key="13">
    <source>
        <dbReference type="EMBL" id="MBT1699496.1"/>
    </source>
</evidence>
<accession>A0AAP2DN94</accession>
<name>A0AAP2DN94_9BACT</name>
<dbReference type="NCBIfam" id="TIGR04057">
    <property type="entry name" value="SusC_RagA_signa"/>
    <property type="match status" value="1"/>
</dbReference>
<evidence type="ECO:0000259" key="11">
    <source>
        <dbReference type="Pfam" id="PF00593"/>
    </source>
</evidence>
<dbReference type="Gene3D" id="2.40.170.20">
    <property type="entry name" value="TonB-dependent receptor, beta-barrel domain"/>
    <property type="match status" value="1"/>
</dbReference>
<dbReference type="SUPFAM" id="SSF56935">
    <property type="entry name" value="Porins"/>
    <property type="match status" value="1"/>
</dbReference>
<keyword evidence="3 8" id="KW-1134">Transmembrane beta strand</keyword>
<evidence type="ECO:0000256" key="3">
    <source>
        <dbReference type="ARBA" id="ARBA00022452"/>
    </source>
</evidence>
<dbReference type="RefSeq" id="WP_254167484.1">
    <property type="nucleotide sequence ID" value="NZ_JAHESF010000026.1"/>
</dbReference>
<feature type="signal peptide" evidence="10">
    <location>
        <begin position="1"/>
        <end position="22"/>
    </location>
</feature>
<keyword evidence="6 8" id="KW-0472">Membrane</keyword>
<evidence type="ECO:0000256" key="1">
    <source>
        <dbReference type="ARBA" id="ARBA00004571"/>
    </source>
</evidence>
<comment type="caution">
    <text evidence="13">The sequence shown here is derived from an EMBL/GenBank/DDBJ whole genome shotgun (WGS) entry which is preliminary data.</text>
</comment>
<protein>
    <submittedName>
        <fullName evidence="13">SusC/RagA family TonB-linked outer membrane protein</fullName>
    </submittedName>
</protein>
<sequence length="1092" mass="119416">MRRIVLLCLTAVLSFAGSDLWAQDRTISGKVTSKEDGSPLPGINVIVKGTTVGTTTDADGGYSVSVPNSGTILVFSFIGLATQEVEIGSRTAINIDMEQDVTQLTEVIVTALGEKREKKAIGYAVQEVKGDKLTFAKSTDINSALAGKVAGVQLTGSPSSSFDNANIIIRGVNTLAPTVASSNTPASATGAGGTTFGNTPSGPLYIVDGTPSDPGNIIMDNVESITVLKGASATALYGNRAANGVVVITMKRGTRNNTPKVEMNLGVSFEKLYIMPEYQNEYAGGYSSSYANKNALGAGYLDDEGFYIFRYDPTIHPDAWAAFEGQRMLEYGADESWGPKINGQQYRPYYSWYSGSEFGTTEPLVARPDNVKNFFRTGVNFNNSVSVSGGSSNTEYRITYANQHRTLTLPNAYRDQNQIGLTGSHDIGKLTVSTDVMYTSSYTKGRPVETYRNDGLNVTQNFNQWFQRQLDISRLKNYRTPEGDLMSWNIGDPNGSGDLKEIQKPQYWDSPYFVQNENYMTEKRTRLSGNIGLNYKLSEVFNLTGFARINAYNAVGDLRIATGGLQLDDYSIYQMYDNETNYEANLNFKKTFNAISLHGFVGTNLRKNSSQYLFNSTEGGLSSPNYFDIAASIARPTTARVVSEKEVRSVYGKVSLGYKDFIFLDGTLRNDWSSTLPVDNNSYLYPSISTSFVFSELLDVSSSSVLSFGKVRASYAQVGSDLGYNQVYTALTNGNLYNGQPSVEIGNQYRTGEVKPALSKSWEVGTEMKLFGLVGLDFAYYEDNNINQILSLDVSTTSGYSNAQINAGNIQRKGWEASVSATPVNRGGFNWDITLNLAHNTSFVKELADGLSTYTYATSGTDIRVEAQAGEKWGNIYGRNWQTNAAGQTVFSSSNGTVAYTTGNKIGNIQPTLTGGMYNTISYKNFDFSFSLDFQQGGMFYSLTKLYNVGAGLSKYTTGVNDLGNDIRTYPAAGGGVRMDGVIGAAETPLTVYVPARRYFYTNLQRDSRNFIMDADYIKLREIRLGYTIPSAITSRLGISKANFGVMVNNAWLIAAPAKKWGIDPSEIENYWYEGGQLSSSRTTGFNLKLTL</sequence>
<dbReference type="InterPro" id="IPR012910">
    <property type="entry name" value="Plug_dom"/>
</dbReference>
<dbReference type="InterPro" id="IPR023996">
    <property type="entry name" value="TonB-dep_OMP_SusC/RagA"/>
</dbReference>
<comment type="subcellular location">
    <subcellularLocation>
        <location evidence="1 8">Cell outer membrane</location>
        <topology evidence="1 8">Multi-pass membrane protein</topology>
    </subcellularLocation>
</comment>
<keyword evidence="14" id="KW-1185">Reference proteome</keyword>
<evidence type="ECO:0000313" key="14">
    <source>
        <dbReference type="Proteomes" id="UP001319200"/>
    </source>
</evidence>
<keyword evidence="5 9" id="KW-0798">TonB box</keyword>
<keyword evidence="2 8" id="KW-0813">Transport</keyword>
<evidence type="ECO:0000256" key="2">
    <source>
        <dbReference type="ARBA" id="ARBA00022448"/>
    </source>
</evidence>
<dbReference type="SUPFAM" id="SSF49464">
    <property type="entry name" value="Carboxypeptidase regulatory domain-like"/>
    <property type="match status" value="1"/>
</dbReference>
<feature type="chain" id="PRO_5043055350" evidence="10">
    <location>
        <begin position="23"/>
        <end position="1092"/>
    </location>
</feature>
<evidence type="ECO:0000256" key="4">
    <source>
        <dbReference type="ARBA" id="ARBA00022692"/>
    </source>
</evidence>
<evidence type="ECO:0000256" key="8">
    <source>
        <dbReference type="PROSITE-ProRule" id="PRU01360"/>
    </source>
</evidence>
<dbReference type="InterPro" id="IPR039426">
    <property type="entry name" value="TonB-dep_rcpt-like"/>
</dbReference>
<keyword evidence="4 8" id="KW-0812">Transmembrane</keyword>
<dbReference type="InterPro" id="IPR008969">
    <property type="entry name" value="CarboxyPept-like_regulatory"/>
</dbReference>
<dbReference type="Pfam" id="PF00593">
    <property type="entry name" value="TonB_dep_Rec_b-barrel"/>
    <property type="match status" value="1"/>
</dbReference>
<dbReference type="InterPro" id="IPR023997">
    <property type="entry name" value="TonB-dep_OMP_SusC/RagA_CS"/>
</dbReference>
<dbReference type="NCBIfam" id="TIGR04056">
    <property type="entry name" value="OMP_RagA_SusC"/>
    <property type="match status" value="1"/>
</dbReference>
<feature type="domain" description="TonB-dependent receptor-like beta-barrel" evidence="11">
    <location>
        <begin position="471"/>
        <end position="941"/>
    </location>
</feature>
<evidence type="ECO:0000256" key="9">
    <source>
        <dbReference type="RuleBase" id="RU003357"/>
    </source>
</evidence>
<dbReference type="AlphaFoldDB" id="A0AAP2DN94"/>
<dbReference type="GO" id="GO:0009279">
    <property type="term" value="C:cell outer membrane"/>
    <property type="evidence" value="ECO:0007669"/>
    <property type="project" value="UniProtKB-SubCell"/>
</dbReference>
<organism evidence="13 14">
    <name type="scientific">Chryseosolibacter histidini</name>
    <dbReference type="NCBI Taxonomy" id="2782349"/>
    <lineage>
        <taxon>Bacteria</taxon>
        <taxon>Pseudomonadati</taxon>
        <taxon>Bacteroidota</taxon>
        <taxon>Cytophagia</taxon>
        <taxon>Cytophagales</taxon>
        <taxon>Chryseotaleaceae</taxon>
        <taxon>Chryseosolibacter</taxon>
    </lineage>
</organism>